<dbReference type="SUPFAM" id="SSF49899">
    <property type="entry name" value="Concanavalin A-like lectins/glucanases"/>
    <property type="match status" value="1"/>
</dbReference>
<evidence type="ECO:0000256" key="4">
    <source>
        <dbReference type="ARBA" id="ARBA00022801"/>
    </source>
</evidence>
<keyword evidence="6" id="KW-0067">ATP-binding</keyword>
<dbReference type="Proteomes" id="UP000499080">
    <property type="component" value="Unassembled WGS sequence"/>
</dbReference>
<dbReference type="EC" id="3.6.4.13" evidence="1"/>
<dbReference type="Gene3D" id="2.60.120.920">
    <property type="match status" value="1"/>
</dbReference>
<dbReference type="SUPFAM" id="SSF52540">
    <property type="entry name" value="P-loop containing nucleoside triphosphate hydrolases"/>
    <property type="match status" value="2"/>
</dbReference>
<evidence type="ECO:0000259" key="9">
    <source>
        <dbReference type="PROSITE" id="PS51192"/>
    </source>
</evidence>
<feature type="domain" description="Helicase ATP-binding" evidence="9">
    <location>
        <begin position="281"/>
        <end position="388"/>
    </location>
</feature>
<protein>
    <recommendedName>
        <fullName evidence="1">RNA helicase</fullName>
        <ecNumber evidence="1">3.6.4.13</ecNumber>
    </recommendedName>
</protein>
<evidence type="ECO:0000256" key="7">
    <source>
        <dbReference type="PROSITE-ProRule" id="PRU00552"/>
    </source>
</evidence>
<keyword evidence="12" id="KW-1185">Reference proteome</keyword>
<feature type="short sequence motif" description="Q motif" evidence="7">
    <location>
        <begin position="2"/>
        <end position="30"/>
    </location>
</feature>
<sequence>MTAFEEMGVLPEIAQAVEEIDWNLPTDVQSEAIPLILGGGDVLMAAETGSGKTGAFCLPILQIVWETLADQQSGKGKKADKGGGGGAQQSNKWRMSYFDRGNALAVSPDGKTCQSREPKEWHGCRATKGVQGQGKYYYEAKVTDEGLCRVGWSTPAASLDLGTDKQGFGFGGTGKKSFGKQFDSYGEPFGMHDVVGCFLNLDDRSIKFAKNGVDFGEAFKIPDNLRKSAFFPAVVLKNAEMEFNFGETTFRYPPENGYVAVCSAPKECVVNNSITGESSGSVKPVKNAPQAIIIEPSRELAEQTLKCIQNFKKHIKDPKVRELLIIGGVAAKEQIMELQSGIDIVVGTPGRLEDLISTGQLSLSQFGRQIVSECNRGDVVFLPRIKLTNSDVNLPFVLNCRQFLLIPAYTMTINKSHVQTFDHVGISVDVPVFSHGQLYVALSRSRIPNHIKIYTKTCEVQGKLLNNEKYFTRSVVYQEVF</sequence>
<gene>
    <name evidence="11" type="primary">Ddx1_1</name>
    <name evidence="11" type="ORF">AVEN_22176_1</name>
</gene>
<dbReference type="InterPro" id="IPR011545">
    <property type="entry name" value="DEAD/DEAH_box_helicase_dom"/>
</dbReference>
<dbReference type="OrthoDB" id="1735at2759"/>
<evidence type="ECO:0000259" key="10">
    <source>
        <dbReference type="PROSITE" id="PS51195"/>
    </source>
</evidence>
<dbReference type="GO" id="GO:0004518">
    <property type="term" value="F:nuclease activity"/>
    <property type="evidence" value="ECO:0007669"/>
    <property type="project" value="UniProtKB-KW"/>
</dbReference>
<evidence type="ECO:0000313" key="12">
    <source>
        <dbReference type="Proteomes" id="UP000499080"/>
    </source>
</evidence>
<dbReference type="Gene3D" id="3.40.50.300">
    <property type="entry name" value="P-loop containing nucleotide triphosphate hydrolases"/>
    <property type="match status" value="2"/>
</dbReference>
<dbReference type="Pfam" id="PF00622">
    <property type="entry name" value="SPRY"/>
    <property type="match status" value="1"/>
</dbReference>
<accession>A0A4Y2K821</accession>
<reference evidence="11 12" key="1">
    <citation type="journal article" date="2019" name="Sci. Rep.">
        <title>Orb-weaving spider Araneus ventricosus genome elucidates the spidroin gene catalogue.</title>
        <authorList>
            <person name="Kono N."/>
            <person name="Nakamura H."/>
            <person name="Ohtoshi R."/>
            <person name="Moran D.A.P."/>
            <person name="Shinohara A."/>
            <person name="Yoshida Y."/>
            <person name="Fujiwara M."/>
            <person name="Mori M."/>
            <person name="Tomita M."/>
            <person name="Arakawa K."/>
        </authorList>
    </citation>
    <scope>NUCLEOTIDE SEQUENCE [LARGE SCALE GENOMIC DNA]</scope>
</reference>
<dbReference type="FunFam" id="3.40.50.300:FF:000716">
    <property type="entry name" value="ATP-dependent RNA helicase DDX1"/>
    <property type="match status" value="1"/>
</dbReference>
<dbReference type="InterPro" id="IPR043136">
    <property type="entry name" value="B30.2/SPRY_sf"/>
</dbReference>
<dbReference type="GO" id="GO:0005634">
    <property type="term" value="C:nucleus"/>
    <property type="evidence" value="ECO:0007669"/>
    <property type="project" value="TreeGrafter"/>
</dbReference>
<evidence type="ECO:0000256" key="3">
    <source>
        <dbReference type="ARBA" id="ARBA00022741"/>
    </source>
</evidence>
<keyword evidence="5 11" id="KW-0347">Helicase</keyword>
<dbReference type="InterPro" id="IPR001870">
    <property type="entry name" value="B30.2/SPRY"/>
</dbReference>
<dbReference type="PANTHER" id="PTHR12381">
    <property type="entry name" value="HETEROGENEOUS NUCLEAR RIBONUCLEOPROTEIN U FAMILY MEMBER"/>
    <property type="match status" value="1"/>
</dbReference>
<comment type="caution">
    <text evidence="11">The sequence shown here is derived from an EMBL/GenBank/DDBJ whole genome shotgun (WGS) entry which is preliminary data.</text>
</comment>
<dbReference type="InterPro" id="IPR014014">
    <property type="entry name" value="RNA_helicase_DEAD_Q_motif"/>
</dbReference>
<dbReference type="PANTHER" id="PTHR12381:SF56">
    <property type="entry name" value="B30.2_SPRY DOMAIN-CONTAINING PROTEIN-RELATED"/>
    <property type="match status" value="1"/>
</dbReference>
<dbReference type="AlphaFoldDB" id="A0A4Y2K821"/>
<dbReference type="GO" id="GO:0003724">
    <property type="term" value="F:RNA helicase activity"/>
    <property type="evidence" value="ECO:0007669"/>
    <property type="project" value="UniProtKB-EC"/>
</dbReference>
<dbReference type="InterPro" id="IPR027417">
    <property type="entry name" value="P-loop_NTPase"/>
</dbReference>
<dbReference type="PROSITE" id="PS51195">
    <property type="entry name" value="Q_MOTIF"/>
    <property type="match status" value="1"/>
</dbReference>
<dbReference type="PROSITE" id="PS50188">
    <property type="entry name" value="B302_SPRY"/>
    <property type="match status" value="1"/>
</dbReference>
<keyword evidence="4" id="KW-0378">Hydrolase</keyword>
<evidence type="ECO:0000256" key="1">
    <source>
        <dbReference type="ARBA" id="ARBA00012552"/>
    </source>
</evidence>
<evidence type="ECO:0000313" key="11">
    <source>
        <dbReference type="EMBL" id="GBM97422.1"/>
    </source>
</evidence>
<evidence type="ECO:0000259" key="8">
    <source>
        <dbReference type="PROSITE" id="PS50188"/>
    </source>
</evidence>
<dbReference type="InterPro" id="IPR003877">
    <property type="entry name" value="SPRY_dom"/>
</dbReference>
<dbReference type="Pfam" id="PF00270">
    <property type="entry name" value="DEAD"/>
    <property type="match status" value="2"/>
</dbReference>
<feature type="domain" description="B30.2/SPRY" evidence="8">
    <location>
        <begin position="73"/>
        <end position="250"/>
    </location>
</feature>
<proteinExistence type="predicted"/>
<name>A0A4Y2K821_ARAVE</name>
<dbReference type="GO" id="GO:0005524">
    <property type="term" value="F:ATP binding"/>
    <property type="evidence" value="ECO:0007669"/>
    <property type="project" value="UniProtKB-KW"/>
</dbReference>
<dbReference type="GO" id="GO:0016787">
    <property type="term" value="F:hydrolase activity"/>
    <property type="evidence" value="ECO:0007669"/>
    <property type="project" value="UniProtKB-KW"/>
</dbReference>
<dbReference type="GO" id="GO:0000380">
    <property type="term" value="P:alternative mRNA splicing, via spliceosome"/>
    <property type="evidence" value="ECO:0007669"/>
    <property type="project" value="TreeGrafter"/>
</dbReference>
<dbReference type="GO" id="GO:0003723">
    <property type="term" value="F:RNA binding"/>
    <property type="evidence" value="ECO:0007669"/>
    <property type="project" value="TreeGrafter"/>
</dbReference>
<keyword evidence="2" id="KW-0540">Nuclease</keyword>
<dbReference type="InterPro" id="IPR013320">
    <property type="entry name" value="ConA-like_dom_sf"/>
</dbReference>
<dbReference type="EMBL" id="BGPR01004231">
    <property type="protein sequence ID" value="GBM97422.1"/>
    <property type="molecule type" value="Genomic_DNA"/>
</dbReference>
<dbReference type="SMART" id="SM00449">
    <property type="entry name" value="SPRY"/>
    <property type="match status" value="1"/>
</dbReference>
<organism evidence="11 12">
    <name type="scientific">Araneus ventricosus</name>
    <name type="common">Orbweaver spider</name>
    <name type="synonym">Epeira ventricosa</name>
    <dbReference type="NCBI Taxonomy" id="182803"/>
    <lineage>
        <taxon>Eukaryota</taxon>
        <taxon>Metazoa</taxon>
        <taxon>Ecdysozoa</taxon>
        <taxon>Arthropoda</taxon>
        <taxon>Chelicerata</taxon>
        <taxon>Arachnida</taxon>
        <taxon>Araneae</taxon>
        <taxon>Araneomorphae</taxon>
        <taxon>Entelegynae</taxon>
        <taxon>Araneoidea</taxon>
        <taxon>Araneidae</taxon>
        <taxon>Araneus</taxon>
    </lineage>
</organism>
<feature type="domain" description="DEAD-box RNA helicase Q" evidence="10">
    <location>
        <begin position="2"/>
        <end position="30"/>
    </location>
</feature>
<dbReference type="CDD" id="cd12873">
    <property type="entry name" value="SPRY_DDX1"/>
    <property type="match status" value="1"/>
</dbReference>
<keyword evidence="3" id="KW-0547">Nucleotide-binding</keyword>
<dbReference type="SMART" id="SM00487">
    <property type="entry name" value="DEXDc"/>
    <property type="match status" value="1"/>
</dbReference>
<evidence type="ECO:0000256" key="5">
    <source>
        <dbReference type="ARBA" id="ARBA00022806"/>
    </source>
</evidence>
<evidence type="ECO:0000256" key="6">
    <source>
        <dbReference type="ARBA" id="ARBA00022840"/>
    </source>
</evidence>
<dbReference type="PROSITE" id="PS51192">
    <property type="entry name" value="HELICASE_ATP_BIND_1"/>
    <property type="match status" value="1"/>
</dbReference>
<dbReference type="InterPro" id="IPR014001">
    <property type="entry name" value="Helicase_ATP-bd"/>
</dbReference>
<dbReference type="CDD" id="cd18809">
    <property type="entry name" value="SF1_C_RecD"/>
    <property type="match status" value="1"/>
</dbReference>
<dbReference type="FunFam" id="2.60.120.920:FF:000076">
    <property type="entry name" value="ATP-dependent RNA helicase DDX1"/>
    <property type="match status" value="1"/>
</dbReference>
<evidence type="ECO:0000256" key="2">
    <source>
        <dbReference type="ARBA" id="ARBA00022722"/>
    </source>
</evidence>